<dbReference type="HOGENOM" id="CLU_053496_0_0_11"/>
<dbReference type="Pfam" id="PF13469">
    <property type="entry name" value="Sulfotransfer_3"/>
    <property type="match status" value="1"/>
</dbReference>
<keyword evidence="2" id="KW-1185">Reference proteome</keyword>
<proteinExistence type="predicted"/>
<name>L7UY59_MYCL1</name>
<dbReference type="AlphaFoldDB" id="L7UY59"/>
<organism evidence="1 2">
    <name type="scientific">Mycobacterium liflandii (strain 128FXT)</name>
    <dbReference type="NCBI Taxonomy" id="459424"/>
    <lineage>
        <taxon>Bacteria</taxon>
        <taxon>Bacillati</taxon>
        <taxon>Actinomycetota</taxon>
        <taxon>Actinomycetes</taxon>
        <taxon>Mycobacteriales</taxon>
        <taxon>Mycobacteriaceae</taxon>
        <taxon>Mycobacterium</taxon>
        <taxon>Mycobacterium ulcerans group</taxon>
    </lineage>
</organism>
<dbReference type="PANTHER" id="PTHR36451">
    <property type="entry name" value="PAPS-DEPENDENT SULFOTRANSFERASE STF3"/>
    <property type="match status" value="1"/>
</dbReference>
<gene>
    <name evidence="1" type="ordered locus">MULP_00199</name>
</gene>
<dbReference type="SUPFAM" id="SSF52540">
    <property type="entry name" value="P-loop containing nucleoside triphosphate hydrolases"/>
    <property type="match status" value="1"/>
</dbReference>
<evidence type="ECO:0000313" key="1">
    <source>
        <dbReference type="EMBL" id="AGC60331.1"/>
    </source>
</evidence>
<sequence>MSMPQDRFKPERLIATACEEAGSDDFGADGWQDRLQRVTDALIHEARLSAIGVEIAHLDLMRALRNRLGVIAWRRQHPEIATKAIDQPIVIVGQPRTGTTILYDLLAQDPDLRAPLTWEVDAPCPVPAPETYLSDPRIAQTKASIELSEQIIPGFLSFHPMGAQVGQECVRITASEFTSMIYSVQYRLPSYYRWLLYEADHRGAYRFHRIFLQHLQTGVWGQWLLKSPAHLWQLDALLAEYPDALIVQTHRDPLNVISSIAALTHHLRRMASDESSIAECAAQCYEEIVVGLDREMALRAGGALPAGQVIDVLYTDFVNDPWNTIRGVYRKLGRELAPETEQRMRDFLTAHPGDGGRGRYTWSDTGLDASVVRDRVRPYQDRYGVPTRAPALLISRLVSWGIVD</sequence>
<dbReference type="Proteomes" id="UP000011157">
    <property type="component" value="Chromosome"/>
</dbReference>
<evidence type="ECO:0008006" key="3">
    <source>
        <dbReference type="Google" id="ProtNLM"/>
    </source>
</evidence>
<dbReference type="RefSeq" id="WP_015354037.1">
    <property type="nucleotide sequence ID" value="NC_020133.1"/>
</dbReference>
<dbReference type="PATRIC" id="fig|459424.11.peg.205"/>
<dbReference type="PANTHER" id="PTHR36451:SF1">
    <property type="entry name" value="OMEGA-HYDROXY-BETA-DIHYDROMENAQUINONE-9 SULFOTRANSFERASE STF3"/>
    <property type="match status" value="1"/>
</dbReference>
<dbReference type="InterPro" id="IPR052736">
    <property type="entry name" value="Stf3_sulfotransferase"/>
</dbReference>
<dbReference type="InterPro" id="IPR027417">
    <property type="entry name" value="P-loop_NTPase"/>
</dbReference>
<evidence type="ECO:0000313" key="2">
    <source>
        <dbReference type="Proteomes" id="UP000011157"/>
    </source>
</evidence>
<accession>L7UY59</accession>
<reference evidence="1 2" key="1">
    <citation type="journal article" date="2013" name="J. Bacteriol.">
        <title>Complete Genome Sequence of the Frog Pathogen Mycobacterium ulcerans Ecovar Liflandii.</title>
        <authorList>
            <person name="Tobias N.J."/>
            <person name="Doig K.D."/>
            <person name="Medema M.H."/>
            <person name="Chen H."/>
            <person name="Haring V."/>
            <person name="Moore R."/>
            <person name="Seemann T."/>
            <person name="Stinear T.P."/>
        </authorList>
    </citation>
    <scope>NUCLEOTIDE SEQUENCE [LARGE SCALE GENOMIC DNA]</scope>
    <source>
        <strain evidence="1 2">128FXT</strain>
    </source>
</reference>
<dbReference type="Gene3D" id="3.40.50.300">
    <property type="entry name" value="P-loop containing nucleotide triphosphate hydrolases"/>
    <property type="match status" value="1"/>
</dbReference>
<dbReference type="KEGG" id="mli:MULP_00199"/>
<protein>
    <recommendedName>
        <fullName evidence="3">Sulfotransferase</fullName>
    </recommendedName>
</protein>
<dbReference type="EMBL" id="CP003899">
    <property type="protein sequence ID" value="AGC60331.1"/>
    <property type="molecule type" value="Genomic_DNA"/>
</dbReference>